<proteinExistence type="predicted"/>
<dbReference type="EMBL" id="QUMU01000001">
    <property type="protein sequence ID" value="REG37722.1"/>
    <property type="molecule type" value="Genomic_DNA"/>
</dbReference>
<dbReference type="EMBL" id="CP011509">
    <property type="protein sequence ID" value="AKJ04198.1"/>
    <property type="molecule type" value="Genomic_DNA"/>
</dbReference>
<evidence type="ECO:0000313" key="3">
    <source>
        <dbReference type="Proteomes" id="UP000035579"/>
    </source>
</evidence>
<evidence type="ECO:0000313" key="4">
    <source>
        <dbReference type="Proteomes" id="UP000256345"/>
    </source>
</evidence>
<gene>
    <name evidence="1" type="ORF">AA314_05824</name>
    <name evidence="2" type="ORF">ATI61_101709</name>
</gene>
<dbReference type="InterPro" id="IPR021488">
    <property type="entry name" value="DUF3142"/>
</dbReference>
<accession>A0AAC8TFN2</accession>
<name>A0AAC8TFN2_9BACT</name>
<evidence type="ECO:0000313" key="2">
    <source>
        <dbReference type="EMBL" id="REG37722.1"/>
    </source>
</evidence>
<reference evidence="2 4" key="2">
    <citation type="submission" date="2018-08" db="EMBL/GenBank/DDBJ databases">
        <title>Genomic Encyclopedia of Archaeal and Bacterial Type Strains, Phase II (KMG-II): from individual species to whole genera.</title>
        <authorList>
            <person name="Goeker M."/>
        </authorList>
    </citation>
    <scope>NUCLEOTIDE SEQUENCE [LARGE SCALE GENOMIC DNA]</scope>
    <source>
        <strain evidence="2 4">DSM 2261</strain>
    </source>
</reference>
<reference evidence="1 3" key="1">
    <citation type="submission" date="2015-05" db="EMBL/GenBank/DDBJ databases">
        <title>Genome assembly of Archangium gephyra DSM 2261.</title>
        <authorList>
            <person name="Sharma G."/>
            <person name="Subramanian S."/>
        </authorList>
    </citation>
    <scope>NUCLEOTIDE SEQUENCE [LARGE SCALE GENOMIC DNA]</scope>
    <source>
        <strain evidence="1 3">DSM 2261</strain>
    </source>
</reference>
<organism evidence="1 3">
    <name type="scientific">Archangium gephyra</name>
    <dbReference type="NCBI Taxonomy" id="48"/>
    <lineage>
        <taxon>Bacteria</taxon>
        <taxon>Pseudomonadati</taxon>
        <taxon>Myxococcota</taxon>
        <taxon>Myxococcia</taxon>
        <taxon>Myxococcales</taxon>
        <taxon>Cystobacterineae</taxon>
        <taxon>Archangiaceae</taxon>
        <taxon>Archangium</taxon>
    </lineage>
</organism>
<dbReference type="RefSeq" id="WP_245682621.1">
    <property type="nucleotide sequence ID" value="NZ_CP011509.1"/>
</dbReference>
<dbReference type="Proteomes" id="UP000035579">
    <property type="component" value="Chromosome"/>
</dbReference>
<evidence type="ECO:0000313" key="1">
    <source>
        <dbReference type="EMBL" id="AKJ04198.1"/>
    </source>
</evidence>
<dbReference type="Pfam" id="PF11340">
    <property type="entry name" value="DUF3142"/>
    <property type="match status" value="1"/>
</dbReference>
<keyword evidence="4" id="KW-1185">Reference proteome</keyword>
<dbReference type="AlphaFoldDB" id="A0AAC8TFN2"/>
<sequence>MSSIRRCTWKWLGVWLFALGLACSRGDSRQPQALVHESYVWQRDWSPELGQAVAEVPSELGALRVLARERSGSARTPVDISVDVQALARSGREVVAVMRVDGTAPLEGISLQEVATHARAWRAKGVRVRGIELDHDCATAALPAYADWLAHERAALGDLALSLTALPTWSTSPALARLVSIPDGIVLQVHAVRAPTLFTPEEARSFTEAWSRATGRPFHVALPTYRVRLRDGTPLSAEPREVARFLAGLRERPVEGVTGIVWFRLGHRGDPEAWSPSTLSAVVRGESLDPRFLPRLVDVGGGTLDIVIENTGRVDAPAPARLTLSGNLEVLDGVGGYAPRGTSLVARTPPRLRAGERRVIGFVRGSEVAIAAP</sequence>
<dbReference type="PROSITE" id="PS51257">
    <property type="entry name" value="PROKAR_LIPOPROTEIN"/>
    <property type="match status" value="1"/>
</dbReference>
<dbReference type="Proteomes" id="UP000256345">
    <property type="component" value="Unassembled WGS sequence"/>
</dbReference>
<protein>
    <submittedName>
        <fullName evidence="2">Uncharacterized protein DUF3142</fullName>
    </submittedName>
</protein>
<dbReference type="KEGG" id="age:AA314_05824"/>